<evidence type="ECO:0000313" key="3">
    <source>
        <dbReference type="EMBL" id="QIC68686.1"/>
    </source>
</evidence>
<reference evidence="3 4" key="1">
    <citation type="submission" date="2019-09" db="EMBL/GenBank/DDBJ databases">
        <title>Non-baumannii Acinetobacter spp. carrying blaNDM-1 isolated in China.</title>
        <authorList>
            <person name="Cui C."/>
            <person name="Chen C."/>
            <person name="Sun J."/>
            <person name="Liu Y."/>
        </authorList>
    </citation>
    <scope>NUCLEOTIDE SEQUENCE [LARGE SCALE GENOMIC DNA]</scope>
    <source>
        <strain evidence="3 4">HZE23-1</strain>
    </source>
</reference>
<accession>A0AAE6WYV3</accession>
<feature type="signal peptide" evidence="2">
    <location>
        <begin position="1"/>
        <end position="34"/>
    </location>
</feature>
<evidence type="ECO:0000256" key="2">
    <source>
        <dbReference type="SAM" id="SignalP"/>
    </source>
</evidence>
<evidence type="ECO:0000313" key="4">
    <source>
        <dbReference type="Proteomes" id="UP000503505"/>
    </source>
</evidence>
<feature type="chain" id="PRO_5041964176" evidence="2">
    <location>
        <begin position="35"/>
        <end position="153"/>
    </location>
</feature>
<name>A0AAE6WYV3_9GAMM</name>
<sequence length="153" mass="16168">MLSLKKNSHTCKTHYSKLLALGVLTSVMSLSALAEPRVQPGETLESLSKARISTTVNGQNASLENLVNSGQIRLVQPSQAPAMQSNPSSGMQSGQPGMSQAPGMMRHSQDPAMMRQGATPDMQQPNDPRTLPEMQQDSPMTPAGSTAPGVTTP</sequence>
<proteinExistence type="predicted"/>
<feature type="compositionally biased region" description="Polar residues" evidence="1">
    <location>
        <begin position="121"/>
        <end position="139"/>
    </location>
</feature>
<dbReference type="RefSeq" id="WP_163172771.1">
    <property type="nucleotide sequence ID" value="NZ_CP044463.1"/>
</dbReference>
<feature type="region of interest" description="Disordered" evidence="1">
    <location>
        <begin position="76"/>
        <end position="153"/>
    </location>
</feature>
<protein>
    <submittedName>
        <fullName evidence="3">Uncharacterized protein</fullName>
    </submittedName>
</protein>
<gene>
    <name evidence="3" type="ORF">FSC10_14100</name>
</gene>
<organism evidence="3 4">
    <name type="scientific">Acinetobacter schindleri</name>
    <dbReference type="NCBI Taxonomy" id="108981"/>
    <lineage>
        <taxon>Bacteria</taxon>
        <taxon>Pseudomonadati</taxon>
        <taxon>Pseudomonadota</taxon>
        <taxon>Gammaproteobacteria</taxon>
        <taxon>Moraxellales</taxon>
        <taxon>Moraxellaceae</taxon>
        <taxon>Acinetobacter</taxon>
    </lineage>
</organism>
<feature type="compositionally biased region" description="Low complexity" evidence="1">
    <location>
        <begin position="83"/>
        <end position="100"/>
    </location>
</feature>
<keyword evidence="2" id="KW-0732">Signal</keyword>
<dbReference type="EMBL" id="CP044463">
    <property type="protein sequence ID" value="QIC68686.1"/>
    <property type="molecule type" value="Genomic_DNA"/>
</dbReference>
<dbReference type="AlphaFoldDB" id="A0AAE6WYV3"/>
<dbReference type="Proteomes" id="UP000503505">
    <property type="component" value="Chromosome"/>
</dbReference>
<evidence type="ECO:0000256" key="1">
    <source>
        <dbReference type="SAM" id="MobiDB-lite"/>
    </source>
</evidence>